<dbReference type="EMBL" id="JAPQKS010000001">
    <property type="protein sequence ID" value="KAJ5248756.1"/>
    <property type="molecule type" value="Genomic_DNA"/>
</dbReference>
<accession>A0A9W9PJX0</accession>
<comment type="caution">
    <text evidence="1">The sequence shown here is derived from an EMBL/GenBank/DDBJ whole genome shotgun (WGS) entry which is preliminary data.</text>
</comment>
<protein>
    <submittedName>
        <fullName evidence="1">Uncharacterized protein</fullName>
    </submittedName>
</protein>
<keyword evidence="2" id="KW-1185">Reference proteome</keyword>
<dbReference type="AlphaFoldDB" id="A0A9W9PJX0"/>
<dbReference type="Proteomes" id="UP001150941">
    <property type="component" value="Unassembled WGS sequence"/>
</dbReference>
<organism evidence="1 2">
    <name type="scientific">Penicillium chermesinum</name>
    <dbReference type="NCBI Taxonomy" id="63820"/>
    <lineage>
        <taxon>Eukaryota</taxon>
        <taxon>Fungi</taxon>
        <taxon>Dikarya</taxon>
        <taxon>Ascomycota</taxon>
        <taxon>Pezizomycotina</taxon>
        <taxon>Eurotiomycetes</taxon>
        <taxon>Eurotiomycetidae</taxon>
        <taxon>Eurotiales</taxon>
        <taxon>Aspergillaceae</taxon>
        <taxon>Penicillium</taxon>
    </lineage>
</organism>
<reference evidence="1" key="2">
    <citation type="journal article" date="2023" name="IMA Fungus">
        <title>Comparative genomic study of the Penicillium genus elucidates a diverse pangenome and 15 lateral gene transfer events.</title>
        <authorList>
            <person name="Petersen C."/>
            <person name="Sorensen T."/>
            <person name="Nielsen M.R."/>
            <person name="Sondergaard T.E."/>
            <person name="Sorensen J.L."/>
            <person name="Fitzpatrick D.A."/>
            <person name="Frisvad J.C."/>
            <person name="Nielsen K.L."/>
        </authorList>
    </citation>
    <scope>NUCLEOTIDE SEQUENCE</scope>
    <source>
        <strain evidence="1">IBT 19713</strain>
    </source>
</reference>
<name>A0A9W9PJX0_9EURO</name>
<evidence type="ECO:0000313" key="2">
    <source>
        <dbReference type="Proteomes" id="UP001150941"/>
    </source>
</evidence>
<sequence>MSPPLSSIIAILTLQIFLSRPRQARWASLIGSLLAILRVERLEQNFNSQQVWISTMEMEFKNDQRRRVAQYLESMAYDDVVDA</sequence>
<proteinExistence type="predicted"/>
<evidence type="ECO:0000313" key="1">
    <source>
        <dbReference type="EMBL" id="KAJ5248756.1"/>
    </source>
</evidence>
<reference evidence="1" key="1">
    <citation type="submission" date="2022-11" db="EMBL/GenBank/DDBJ databases">
        <authorList>
            <person name="Petersen C."/>
        </authorList>
    </citation>
    <scope>NUCLEOTIDE SEQUENCE</scope>
    <source>
        <strain evidence="1">IBT 19713</strain>
    </source>
</reference>
<gene>
    <name evidence="1" type="ORF">N7468_000207</name>
</gene>
<dbReference type="GeneID" id="83196807"/>
<dbReference type="RefSeq" id="XP_058335535.1">
    <property type="nucleotide sequence ID" value="XM_058469504.1"/>
</dbReference>